<dbReference type="Pfam" id="PF12237">
    <property type="entry name" value="PCIF1_WW"/>
    <property type="match status" value="1"/>
</dbReference>
<accession>G0TVJ3</accession>
<dbReference type="GO" id="GO:0016422">
    <property type="term" value="F:mRNA (2'-O-methyladenosine-N6-)-methyltransferase activity"/>
    <property type="evidence" value="ECO:0007669"/>
    <property type="project" value="InterPro"/>
</dbReference>
<organism evidence="3">
    <name type="scientific">Trypanosoma vivax (strain Y486)</name>
    <dbReference type="NCBI Taxonomy" id="1055687"/>
    <lineage>
        <taxon>Eukaryota</taxon>
        <taxon>Discoba</taxon>
        <taxon>Euglenozoa</taxon>
        <taxon>Kinetoplastea</taxon>
        <taxon>Metakinetoplastina</taxon>
        <taxon>Trypanosomatida</taxon>
        <taxon>Trypanosomatidae</taxon>
        <taxon>Trypanosoma</taxon>
        <taxon>Duttonella</taxon>
    </lineage>
</organism>
<gene>
    <name evidence="3" type="ORF">TVY486_0501690</name>
</gene>
<protein>
    <recommendedName>
        <fullName evidence="2">PCIF1 WW domain-containing protein</fullName>
    </recommendedName>
</protein>
<evidence type="ECO:0000259" key="2">
    <source>
        <dbReference type="Pfam" id="PF12237"/>
    </source>
</evidence>
<dbReference type="PANTHER" id="PTHR21727:SF0">
    <property type="entry name" value="MRNA (2'-O-METHYLADENOSINE-N(6)-)-METHYLTRANSFERASE"/>
    <property type="match status" value="1"/>
</dbReference>
<reference evidence="3" key="1">
    <citation type="journal article" date="2012" name="Proc. Natl. Acad. Sci. U.S.A.">
        <title>Antigenic diversity is generated by distinct evolutionary mechanisms in African trypanosome species.</title>
        <authorList>
            <person name="Jackson A.P."/>
            <person name="Berry A."/>
            <person name="Aslett M."/>
            <person name="Allison H.C."/>
            <person name="Burton P."/>
            <person name="Vavrova-Anderson J."/>
            <person name="Brown R."/>
            <person name="Browne H."/>
            <person name="Corton N."/>
            <person name="Hauser H."/>
            <person name="Gamble J."/>
            <person name="Gilderthorp R."/>
            <person name="Marcello L."/>
            <person name="McQuillan J."/>
            <person name="Otto T.D."/>
            <person name="Quail M.A."/>
            <person name="Sanders M.J."/>
            <person name="van Tonder A."/>
            <person name="Ginger M.L."/>
            <person name="Field M.C."/>
            <person name="Barry J.D."/>
            <person name="Hertz-Fowler C."/>
            <person name="Berriman M."/>
        </authorList>
    </citation>
    <scope>NUCLEOTIDE SEQUENCE</scope>
    <source>
        <strain evidence="3">Y486</strain>
    </source>
</reference>
<name>G0TVJ3_TRYVY</name>
<dbReference type="InterPro" id="IPR039881">
    <property type="entry name" value="PCIF1-like"/>
</dbReference>
<dbReference type="VEuPathDB" id="TriTrypDB:TvY486_0501690"/>
<evidence type="ECO:0000313" key="3">
    <source>
        <dbReference type="EMBL" id="CCC47959.1"/>
    </source>
</evidence>
<dbReference type="EMBL" id="HE573021">
    <property type="protein sequence ID" value="CCC47959.1"/>
    <property type="molecule type" value="Genomic_DNA"/>
</dbReference>
<dbReference type="GO" id="GO:0099122">
    <property type="term" value="F:RNA polymerase II C-terminal domain binding"/>
    <property type="evidence" value="ECO:0007669"/>
    <property type="project" value="InterPro"/>
</dbReference>
<evidence type="ECO:0000256" key="1">
    <source>
        <dbReference type="SAM" id="MobiDB-lite"/>
    </source>
</evidence>
<feature type="region of interest" description="Disordered" evidence="1">
    <location>
        <begin position="569"/>
        <end position="588"/>
    </location>
</feature>
<sequence length="685" mass="76057">MHVRTRREGFVDAFSSRAELCDITKEMLEEDKGCEAMGTLKRHAGAPVYSVQLCSRSFVIFASCGMNGACEDVSCSSFVCADDEVDRHRVFLGLSAELLEAFKWRELRAVEEGMRNIGTNGSLGNTYDGGGLSLLTAQVACELPARWVMHSMNEAVKVNTHRTSVTLLDTGATVRLMPSHTCGYKEEGGSASPTNGDDDRVSETLYRVTEVSDMADGNYWVEIEPITSEAGLCGGGAPRTRVDRDSVRLHPALPVHPDPLIPADEICSARGTSTCLFLTATLALQRLSRSTLDHVATWRLIPKIIATRMGHRVREAREKLWELCLKRRCPRQTHDAVPKRGPSGVMGVRIEKDYVTLSYKGLTVEILQRGLDRLSLLWDARASREGSLQEVGAVELCANAVVAAKSKGDNHVHSFSTEDPFFVRVFILLLRYRTFLGEMGYNQGPHAAVPPIVMKSLHDQFDIQCEAFASPLNSQMPQFASLFPDTDRYFGSIGAFFDLSIYGGHFEINPPFVTTVLKRLQKFLFNALASSDTDNAPSLLFVVVLPSHDLDDDERASLGIRDDRRLFAGSKRKRHQSDEDDEDAGNWQCGRGGKAREISADRAMRESSYCLSHTLCPANETAYVDGHQHVLRAPLFCIGSPTRLIVLGNRVARRHYSDAEERLRTVRSVWCKYTSENRGKEASNL</sequence>
<dbReference type="OMA" id="DIQCEAF"/>
<dbReference type="InterPro" id="IPR022035">
    <property type="entry name" value="PCIF1_WW"/>
</dbReference>
<dbReference type="AlphaFoldDB" id="G0TVJ3"/>
<dbReference type="PANTHER" id="PTHR21727">
    <property type="entry name" value="PHOSPHORYLATED CTD INTERACTING FACTOR 1"/>
    <property type="match status" value="1"/>
</dbReference>
<feature type="domain" description="PCIF1 WW" evidence="2">
    <location>
        <begin position="418"/>
        <end position="548"/>
    </location>
</feature>
<proteinExistence type="predicted"/>